<accession>A0A9N8VCE8</accession>
<dbReference type="OrthoDB" id="2481154at2759"/>
<dbReference type="Proteomes" id="UP000789706">
    <property type="component" value="Unassembled WGS sequence"/>
</dbReference>
<reference evidence="1" key="1">
    <citation type="submission" date="2021-06" db="EMBL/GenBank/DDBJ databases">
        <authorList>
            <person name="Kallberg Y."/>
            <person name="Tangrot J."/>
            <person name="Rosling A."/>
        </authorList>
    </citation>
    <scope>NUCLEOTIDE SEQUENCE</scope>
    <source>
        <strain evidence="1">AZ414A</strain>
    </source>
</reference>
<keyword evidence="2" id="KW-1185">Reference proteome</keyword>
<evidence type="ECO:0000313" key="2">
    <source>
        <dbReference type="Proteomes" id="UP000789706"/>
    </source>
</evidence>
<organism evidence="1 2">
    <name type="scientific">Diversispora eburnea</name>
    <dbReference type="NCBI Taxonomy" id="1213867"/>
    <lineage>
        <taxon>Eukaryota</taxon>
        <taxon>Fungi</taxon>
        <taxon>Fungi incertae sedis</taxon>
        <taxon>Mucoromycota</taxon>
        <taxon>Glomeromycotina</taxon>
        <taxon>Glomeromycetes</taxon>
        <taxon>Diversisporales</taxon>
        <taxon>Diversisporaceae</taxon>
        <taxon>Diversispora</taxon>
    </lineage>
</organism>
<dbReference type="EMBL" id="CAJVPK010000089">
    <property type="protein sequence ID" value="CAG8446242.1"/>
    <property type="molecule type" value="Genomic_DNA"/>
</dbReference>
<protein>
    <submittedName>
        <fullName evidence="1">5855_t:CDS:1</fullName>
    </submittedName>
</protein>
<dbReference type="AlphaFoldDB" id="A0A9N8VCE8"/>
<proteinExistence type="predicted"/>
<comment type="caution">
    <text evidence="1">The sequence shown here is derived from an EMBL/GenBank/DDBJ whole genome shotgun (WGS) entry which is preliminary data.</text>
</comment>
<sequence>MSLLEMNAQEIINYRRGNKVPINGKNVLFIQLEFSLKMKVITLPTNTSLKDLCRDLWISSSSDQERKFEVLANKVNYINKNCKRRLCRRQRNNDYEFDLINGINFP</sequence>
<name>A0A9N8VCE8_9GLOM</name>
<gene>
    <name evidence="1" type="ORF">DEBURN_LOCUS1813</name>
</gene>
<evidence type="ECO:0000313" key="1">
    <source>
        <dbReference type="EMBL" id="CAG8446242.1"/>
    </source>
</evidence>